<keyword evidence="4 7" id="KW-0812">Transmembrane</keyword>
<reference evidence="10" key="1">
    <citation type="journal article" date="2019" name="Int. J. Syst. Evol. Microbiol.">
        <title>The Global Catalogue of Microorganisms (GCM) 10K type strain sequencing project: providing services to taxonomists for standard genome sequencing and annotation.</title>
        <authorList>
            <consortium name="The Broad Institute Genomics Platform"/>
            <consortium name="The Broad Institute Genome Sequencing Center for Infectious Disease"/>
            <person name="Wu L."/>
            <person name="Ma J."/>
        </authorList>
    </citation>
    <scope>NUCLEOTIDE SEQUENCE [LARGE SCALE GENOMIC DNA]</scope>
    <source>
        <strain evidence="10">KCTC 32998</strain>
    </source>
</reference>
<dbReference type="SUPFAM" id="SSF103473">
    <property type="entry name" value="MFS general substrate transporter"/>
    <property type="match status" value="1"/>
</dbReference>
<organism evidence="9 10">
    <name type="scientific">Salinicola rhizosphaerae</name>
    <dbReference type="NCBI Taxonomy" id="1443141"/>
    <lineage>
        <taxon>Bacteria</taxon>
        <taxon>Pseudomonadati</taxon>
        <taxon>Pseudomonadota</taxon>
        <taxon>Gammaproteobacteria</taxon>
        <taxon>Oceanospirillales</taxon>
        <taxon>Halomonadaceae</taxon>
        <taxon>Salinicola</taxon>
    </lineage>
</organism>
<dbReference type="Gene3D" id="1.20.1250.20">
    <property type="entry name" value="MFS general substrate transporter like domains"/>
    <property type="match status" value="1"/>
</dbReference>
<keyword evidence="2" id="KW-0813">Transport</keyword>
<evidence type="ECO:0000313" key="9">
    <source>
        <dbReference type="EMBL" id="GHB13506.1"/>
    </source>
</evidence>
<feature type="transmembrane region" description="Helical" evidence="7">
    <location>
        <begin position="139"/>
        <end position="164"/>
    </location>
</feature>
<comment type="subcellular location">
    <subcellularLocation>
        <location evidence="1">Cell membrane</location>
        <topology evidence="1">Multi-pass membrane protein</topology>
    </subcellularLocation>
</comment>
<comment type="caution">
    <text evidence="9">The sequence shown here is derived from an EMBL/GenBank/DDBJ whole genome shotgun (WGS) entry which is preliminary data.</text>
</comment>
<feature type="transmembrane region" description="Helical" evidence="7">
    <location>
        <begin position="343"/>
        <end position="366"/>
    </location>
</feature>
<feature type="transmembrane region" description="Helical" evidence="7">
    <location>
        <begin position="43"/>
        <end position="67"/>
    </location>
</feature>
<feature type="transmembrane region" description="Helical" evidence="7">
    <location>
        <begin position="215"/>
        <end position="241"/>
    </location>
</feature>
<dbReference type="EMBL" id="BMZI01000002">
    <property type="protein sequence ID" value="GHB13506.1"/>
    <property type="molecule type" value="Genomic_DNA"/>
</dbReference>
<proteinExistence type="predicted"/>
<dbReference type="PROSITE" id="PS50850">
    <property type="entry name" value="MFS"/>
    <property type="match status" value="1"/>
</dbReference>
<dbReference type="PANTHER" id="PTHR23517">
    <property type="entry name" value="RESISTANCE PROTEIN MDTM, PUTATIVE-RELATED-RELATED"/>
    <property type="match status" value="1"/>
</dbReference>
<feature type="transmembrane region" description="Helical" evidence="7">
    <location>
        <begin position="12"/>
        <end position="31"/>
    </location>
</feature>
<keyword evidence="5 7" id="KW-1133">Transmembrane helix</keyword>
<dbReference type="InterPro" id="IPR011701">
    <property type="entry name" value="MFS"/>
</dbReference>
<feature type="domain" description="Major facilitator superfamily (MFS) profile" evidence="8">
    <location>
        <begin position="14"/>
        <end position="395"/>
    </location>
</feature>
<dbReference type="InterPro" id="IPR005829">
    <property type="entry name" value="Sugar_transporter_CS"/>
</dbReference>
<evidence type="ECO:0000256" key="4">
    <source>
        <dbReference type="ARBA" id="ARBA00022692"/>
    </source>
</evidence>
<dbReference type="PROSITE" id="PS00216">
    <property type="entry name" value="SUGAR_TRANSPORT_1"/>
    <property type="match status" value="1"/>
</dbReference>
<name>A0ABQ3DRV1_9GAMM</name>
<evidence type="ECO:0000259" key="8">
    <source>
        <dbReference type="PROSITE" id="PS50850"/>
    </source>
</evidence>
<keyword evidence="10" id="KW-1185">Reference proteome</keyword>
<dbReference type="PANTHER" id="PTHR23517:SF13">
    <property type="entry name" value="MAJOR FACILITATOR SUPERFAMILY MFS_1"/>
    <property type="match status" value="1"/>
</dbReference>
<feature type="transmembrane region" description="Helical" evidence="7">
    <location>
        <begin position="372"/>
        <end position="391"/>
    </location>
</feature>
<dbReference type="Proteomes" id="UP000646745">
    <property type="component" value="Unassembled WGS sequence"/>
</dbReference>
<feature type="transmembrane region" description="Helical" evidence="7">
    <location>
        <begin position="170"/>
        <end position="190"/>
    </location>
</feature>
<feature type="transmembrane region" description="Helical" evidence="7">
    <location>
        <begin position="79"/>
        <end position="98"/>
    </location>
</feature>
<dbReference type="InterPro" id="IPR020846">
    <property type="entry name" value="MFS_dom"/>
</dbReference>
<feature type="transmembrane region" description="Helical" evidence="7">
    <location>
        <begin position="279"/>
        <end position="299"/>
    </location>
</feature>
<dbReference type="RefSeq" id="WP_189443511.1">
    <property type="nucleotide sequence ID" value="NZ_BMZI01000002.1"/>
</dbReference>
<evidence type="ECO:0000256" key="2">
    <source>
        <dbReference type="ARBA" id="ARBA00022448"/>
    </source>
</evidence>
<dbReference type="Pfam" id="PF07690">
    <property type="entry name" value="MFS_1"/>
    <property type="match status" value="1"/>
</dbReference>
<keyword evidence="3" id="KW-1003">Cell membrane</keyword>
<gene>
    <name evidence="9" type="ORF">GCM10009038_09660</name>
</gene>
<evidence type="ECO:0000256" key="7">
    <source>
        <dbReference type="SAM" id="Phobius"/>
    </source>
</evidence>
<sequence length="399" mass="40886">MTDSQGNDSRRAGTFLGAALAFATTMIGTTLPTPLYPLYQQTFGFSQLMITVIFAVYAAGVIAALLITGRWSDQLGRRPLLFAGLVASALSDLVFWHADGLGMILAGRVLSGVSAGIFTGTATVAVMELVPASWERYGTLVATAANMGGLGLGPILAGVLAALFPMPLALPFIVHLILAVVAVICVWRAPETVDRPERIRLSVQKLKVPAEVRGVFVPAAIAAFAGFMVCGFFTAVAPAFLGDELGYTNHALIGFVAGVLFLASTVGQMVQGRLPETGRLPIGCAILLVGVVIVAWGIAGAQLAGFLLGAIVAGVGQGIAFRAGLGAVAAASPDEHKAAVVSTFFVVAYVAISVPVIGIGLVGSVLSLNATGLAFDGLVALLCCVALVLLLKRKKGQAA</sequence>
<protein>
    <submittedName>
        <fullName evidence="9">MFS transporter</fullName>
    </submittedName>
</protein>
<dbReference type="InterPro" id="IPR036259">
    <property type="entry name" value="MFS_trans_sf"/>
</dbReference>
<evidence type="ECO:0000256" key="6">
    <source>
        <dbReference type="ARBA" id="ARBA00023136"/>
    </source>
</evidence>
<evidence type="ECO:0000256" key="5">
    <source>
        <dbReference type="ARBA" id="ARBA00022989"/>
    </source>
</evidence>
<dbReference type="InterPro" id="IPR050171">
    <property type="entry name" value="MFS_Transporters"/>
</dbReference>
<evidence type="ECO:0000256" key="3">
    <source>
        <dbReference type="ARBA" id="ARBA00022475"/>
    </source>
</evidence>
<accession>A0ABQ3DRV1</accession>
<keyword evidence="6 7" id="KW-0472">Membrane</keyword>
<evidence type="ECO:0000313" key="10">
    <source>
        <dbReference type="Proteomes" id="UP000646745"/>
    </source>
</evidence>
<feature type="transmembrane region" description="Helical" evidence="7">
    <location>
        <begin position="104"/>
        <end position="127"/>
    </location>
</feature>
<feature type="transmembrane region" description="Helical" evidence="7">
    <location>
        <begin position="305"/>
        <end position="331"/>
    </location>
</feature>
<feature type="transmembrane region" description="Helical" evidence="7">
    <location>
        <begin position="247"/>
        <end position="267"/>
    </location>
</feature>
<evidence type="ECO:0000256" key="1">
    <source>
        <dbReference type="ARBA" id="ARBA00004651"/>
    </source>
</evidence>